<dbReference type="EMBL" id="LASV01000255">
    <property type="protein sequence ID" value="KKA20475.1"/>
    <property type="molecule type" value="Genomic_DNA"/>
</dbReference>
<dbReference type="InterPro" id="IPR050600">
    <property type="entry name" value="SETD3_SETD6_MTase"/>
</dbReference>
<accession>A0A0F4YQU2</accession>
<name>A0A0F4YQU2_RASE3</name>
<dbReference type="GO" id="GO:0016279">
    <property type="term" value="F:protein-lysine N-methyltransferase activity"/>
    <property type="evidence" value="ECO:0007669"/>
    <property type="project" value="TreeGrafter"/>
</dbReference>
<evidence type="ECO:0000313" key="2">
    <source>
        <dbReference type="Proteomes" id="UP000053958"/>
    </source>
</evidence>
<reference evidence="1 2" key="1">
    <citation type="submission" date="2015-04" db="EMBL/GenBank/DDBJ databases">
        <authorList>
            <person name="Heijne W.H."/>
            <person name="Fedorova N.D."/>
            <person name="Nierman W.C."/>
            <person name="Vollebregt A.W."/>
            <person name="Zhao Z."/>
            <person name="Wu L."/>
            <person name="Kumar M."/>
            <person name="Stam H."/>
            <person name="van den Berg M.A."/>
            <person name="Pel H.J."/>
        </authorList>
    </citation>
    <scope>NUCLEOTIDE SEQUENCE [LARGE SCALE GENOMIC DNA]</scope>
    <source>
        <strain evidence="1 2">CBS 393.64</strain>
    </source>
</reference>
<dbReference type="RefSeq" id="XP_013327087.1">
    <property type="nucleotide sequence ID" value="XM_013471633.1"/>
</dbReference>
<dbReference type="InterPro" id="IPR046341">
    <property type="entry name" value="SET_dom_sf"/>
</dbReference>
<dbReference type="Proteomes" id="UP000053958">
    <property type="component" value="Unassembled WGS sequence"/>
</dbReference>
<gene>
    <name evidence="1" type="ORF">T310_5494</name>
</gene>
<keyword evidence="2" id="KW-1185">Reference proteome</keyword>
<dbReference type="OrthoDB" id="441812at2759"/>
<dbReference type="STRING" id="1408163.A0A0F4YQU2"/>
<protein>
    <submittedName>
        <fullName evidence="1">SET domain protein</fullName>
    </submittedName>
</protein>
<dbReference type="CDD" id="cd10527">
    <property type="entry name" value="SET_LSMT"/>
    <property type="match status" value="1"/>
</dbReference>
<dbReference type="GO" id="GO:0005634">
    <property type="term" value="C:nucleus"/>
    <property type="evidence" value="ECO:0007669"/>
    <property type="project" value="TreeGrafter"/>
</dbReference>
<sequence length="254" mass="28490">MTLQRQYLPIEALPAWARLNGIICHGVAFECFQSSDGTDKGSAVIAKEEKYNGDPASEDSRPEILIRVPPDMVLSLELVDSYAKSDRYLREVLDAVGEYGRTARGAILIFLLLQITYSSQEDNAQPRIGVSNPWSEYIKFLPASVPLPTFYTDDERSLLYGTSLKDAVDTKIASLEREFEHLRTSTAKIPWCAREWWDVDTGRLTFDDWKMVDALYRSRALDLPGTGHAMVPCVDMANHASGDATVALYETDEE</sequence>
<dbReference type="PANTHER" id="PTHR13271:SF76">
    <property type="entry name" value="SET DOMAIN-CONTAINING PROTEIN 8"/>
    <property type="match status" value="1"/>
</dbReference>
<feature type="non-terminal residue" evidence="1">
    <location>
        <position position="254"/>
    </location>
</feature>
<evidence type="ECO:0000313" key="1">
    <source>
        <dbReference type="EMBL" id="KKA20475.1"/>
    </source>
</evidence>
<comment type="caution">
    <text evidence="1">The sequence shown here is derived from an EMBL/GenBank/DDBJ whole genome shotgun (WGS) entry which is preliminary data.</text>
</comment>
<dbReference type="SUPFAM" id="SSF82199">
    <property type="entry name" value="SET domain"/>
    <property type="match status" value="1"/>
</dbReference>
<dbReference type="PANTHER" id="PTHR13271">
    <property type="entry name" value="UNCHARACTERIZED PUTATIVE METHYLTRANSFERASE"/>
    <property type="match status" value="1"/>
</dbReference>
<dbReference type="AlphaFoldDB" id="A0A0F4YQU2"/>
<dbReference type="Gene3D" id="3.90.1410.10">
    <property type="entry name" value="set domain protein methyltransferase, domain 1"/>
    <property type="match status" value="1"/>
</dbReference>
<dbReference type="GeneID" id="25317838"/>
<proteinExistence type="predicted"/>
<organism evidence="1 2">
    <name type="scientific">Rasamsonia emersonii (strain ATCC 16479 / CBS 393.64 / IMI 116815)</name>
    <dbReference type="NCBI Taxonomy" id="1408163"/>
    <lineage>
        <taxon>Eukaryota</taxon>
        <taxon>Fungi</taxon>
        <taxon>Dikarya</taxon>
        <taxon>Ascomycota</taxon>
        <taxon>Pezizomycotina</taxon>
        <taxon>Eurotiomycetes</taxon>
        <taxon>Eurotiomycetidae</taxon>
        <taxon>Eurotiales</taxon>
        <taxon>Trichocomaceae</taxon>
        <taxon>Rasamsonia</taxon>
    </lineage>
</organism>